<evidence type="ECO:0000313" key="2">
    <source>
        <dbReference type="Proteomes" id="UP000824540"/>
    </source>
</evidence>
<organism evidence="1 2">
    <name type="scientific">Albula glossodonta</name>
    <name type="common">roundjaw bonefish</name>
    <dbReference type="NCBI Taxonomy" id="121402"/>
    <lineage>
        <taxon>Eukaryota</taxon>
        <taxon>Metazoa</taxon>
        <taxon>Chordata</taxon>
        <taxon>Craniata</taxon>
        <taxon>Vertebrata</taxon>
        <taxon>Euteleostomi</taxon>
        <taxon>Actinopterygii</taxon>
        <taxon>Neopterygii</taxon>
        <taxon>Teleostei</taxon>
        <taxon>Albuliformes</taxon>
        <taxon>Albulidae</taxon>
        <taxon>Albula</taxon>
    </lineage>
</organism>
<accession>A0A8T2MW33</accession>
<dbReference type="Proteomes" id="UP000824540">
    <property type="component" value="Unassembled WGS sequence"/>
</dbReference>
<gene>
    <name evidence="1" type="ORF">JZ751_028649</name>
</gene>
<name>A0A8T2MW33_9TELE</name>
<protein>
    <submittedName>
        <fullName evidence="1">Uncharacterized protein</fullName>
    </submittedName>
</protein>
<dbReference type="EMBL" id="JAFBMS010000860">
    <property type="protein sequence ID" value="KAG9329888.1"/>
    <property type="molecule type" value="Genomic_DNA"/>
</dbReference>
<proteinExistence type="predicted"/>
<keyword evidence="2" id="KW-1185">Reference proteome</keyword>
<feature type="non-terminal residue" evidence="1">
    <location>
        <position position="1"/>
    </location>
</feature>
<dbReference type="AlphaFoldDB" id="A0A8T2MW33"/>
<reference evidence="1" key="1">
    <citation type="thesis" date="2021" institute="BYU ScholarsArchive" country="Provo, UT, USA">
        <title>Applications of and Algorithms for Genome Assembly and Genomic Analyses with an Emphasis on Marine Teleosts.</title>
        <authorList>
            <person name="Pickett B.D."/>
        </authorList>
    </citation>
    <scope>NUCLEOTIDE SEQUENCE</scope>
    <source>
        <strain evidence="1">HI-2016</strain>
    </source>
</reference>
<comment type="caution">
    <text evidence="1">The sequence shown here is derived from an EMBL/GenBank/DDBJ whole genome shotgun (WGS) entry which is preliminary data.</text>
</comment>
<sequence length="84" mass="9993">MRFLPFNPFLVPNFFVYTISRLCPIIFSRKIKNSWGSDFSDFFQVRGLRFFRFRAQLIPFVFSHLIHFWCPISSYTLSAGSLQS</sequence>
<evidence type="ECO:0000313" key="1">
    <source>
        <dbReference type="EMBL" id="KAG9329888.1"/>
    </source>
</evidence>